<dbReference type="EMBL" id="WNLA01000037">
    <property type="protein sequence ID" value="MTW06095.1"/>
    <property type="molecule type" value="Genomic_DNA"/>
</dbReference>
<sequence>MHNLAQPIANEFDSYMQDRAQRLGYQTRFLSADRVTPLPPSGCYALVEFSDPATRAPLLAEPGINRYRERGHFTAWADQAGGLVQINGTIGARTFAEEFFGDTPRRSLPLPEFNAYVDWFAAATASHEAQLLTLAISAPDARALMLVRTPSASAAAAWLQRCS</sequence>
<dbReference type="RefSeq" id="WP_155442430.1">
    <property type="nucleotide sequence ID" value="NZ_WNLA01000037.1"/>
</dbReference>
<evidence type="ECO:0000313" key="2">
    <source>
        <dbReference type="Proteomes" id="UP000484015"/>
    </source>
</evidence>
<evidence type="ECO:0000313" key="1">
    <source>
        <dbReference type="EMBL" id="MTW06095.1"/>
    </source>
</evidence>
<keyword evidence="2" id="KW-1185">Reference proteome</keyword>
<dbReference type="AlphaFoldDB" id="A0A6L6Q8Y4"/>
<comment type="caution">
    <text evidence="1">The sequence shown here is derived from an EMBL/GenBank/DDBJ whole genome shotgun (WGS) entry which is preliminary data.</text>
</comment>
<name>A0A6L6Q8Y4_9BURK</name>
<accession>A0A6L6Q8Y4</accession>
<gene>
    <name evidence="1" type="ORF">GM668_28860</name>
</gene>
<organism evidence="1 2">
    <name type="scientific">Pseudoduganella ginsengisoli</name>
    <dbReference type="NCBI Taxonomy" id="1462440"/>
    <lineage>
        <taxon>Bacteria</taxon>
        <taxon>Pseudomonadati</taxon>
        <taxon>Pseudomonadota</taxon>
        <taxon>Betaproteobacteria</taxon>
        <taxon>Burkholderiales</taxon>
        <taxon>Oxalobacteraceae</taxon>
        <taxon>Telluria group</taxon>
        <taxon>Pseudoduganella</taxon>
    </lineage>
</organism>
<proteinExistence type="predicted"/>
<reference evidence="1 2" key="1">
    <citation type="submission" date="2019-11" db="EMBL/GenBank/DDBJ databases">
        <title>Type strains purchased from KCTC, JCM and DSMZ.</title>
        <authorList>
            <person name="Lu H."/>
        </authorList>
    </citation>
    <scope>NUCLEOTIDE SEQUENCE [LARGE SCALE GENOMIC DNA]</scope>
    <source>
        <strain evidence="1 2">KCTC 42409</strain>
    </source>
</reference>
<dbReference type="Proteomes" id="UP000484015">
    <property type="component" value="Unassembled WGS sequence"/>
</dbReference>
<protein>
    <submittedName>
        <fullName evidence="1">Uncharacterized protein</fullName>
    </submittedName>
</protein>